<dbReference type="CDD" id="cd11386">
    <property type="entry name" value="MCP_signal"/>
    <property type="match status" value="1"/>
</dbReference>
<dbReference type="Proteomes" id="UP000502415">
    <property type="component" value="Chromosome"/>
</dbReference>
<name>A0A7Z2W0D8_9BURK</name>
<keyword evidence="5" id="KW-0812">Transmembrane</keyword>
<keyword evidence="2" id="KW-0488">Methylation</keyword>
<feature type="domain" description="HAMP" evidence="7">
    <location>
        <begin position="355"/>
        <end position="407"/>
    </location>
</feature>
<dbReference type="GO" id="GO:0006935">
    <property type="term" value="P:chemotaxis"/>
    <property type="evidence" value="ECO:0007669"/>
    <property type="project" value="TreeGrafter"/>
</dbReference>
<keyword evidence="4" id="KW-0807">Transducer</keyword>
<evidence type="ECO:0000259" key="6">
    <source>
        <dbReference type="PROSITE" id="PS50111"/>
    </source>
</evidence>
<dbReference type="KEGG" id="mfy:HH212_23130"/>
<dbReference type="AlphaFoldDB" id="A0A7Z2W0D8"/>
<dbReference type="SMART" id="SM00283">
    <property type="entry name" value="MA"/>
    <property type="match status" value="1"/>
</dbReference>
<dbReference type="Pfam" id="PF00015">
    <property type="entry name" value="MCPsignal"/>
    <property type="match status" value="1"/>
</dbReference>
<dbReference type="PROSITE" id="PS50885">
    <property type="entry name" value="HAMP"/>
    <property type="match status" value="1"/>
</dbReference>
<evidence type="ECO:0000259" key="7">
    <source>
        <dbReference type="PROSITE" id="PS50885"/>
    </source>
</evidence>
<dbReference type="GO" id="GO:0007165">
    <property type="term" value="P:signal transduction"/>
    <property type="evidence" value="ECO:0007669"/>
    <property type="project" value="UniProtKB-KW"/>
</dbReference>
<keyword evidence="9" id="KW-1185">Reference proteome</keyword>
<evidence type="ECO:0000313" key="8">
    <source>
        <dbReference type="EMBL" id="QJE02554.1"/>
    </source>
</evidence>
<evidence type="ECO:0000256" key="3">
    <source>
        <dbReference type="ARBA" id="ARBA00029447"/>
    </source>
</evidence>
<dbReference type="CDD" id="cd06225">
    <property type="entry name" value="HAMP"/>
    <property type="match status" value="1"/>
</dbReference>
<evidence type="ECO:0000313" key="9">
    <source>
        <dbReference type="Proteomes" id="UP000502415"/>
    </source>
</evidence>
<dbReference type="InterPro" id="IPR003660">
    <property type="entry name" value="HAMP_dom"/>
</dbReference>
<protein>
    <submittedName>
        <fullName evidence="8">HAMP domain-containing protein</fullName>
    </submittedName>
</protein>
<feature type="transmembrane region" description="Helical" evidence="5">
    <location>
        <begin position="334"/>
        <end position="353"/>
    </location>
</feature>
<sequence length="675" mass="71872">MQGKPFSLSNWSVGTRITVFTFGLISLIVAGLVFTISLTTSTMLHQRAVNNVSSELRGVVNAVELFNRVMTNQAISYGRIFANEFPDGFALDTGAMVAVGGMQVPTLRSGARVLNLDHTLPDNFTRQTGGNATIFVASGDDFVRIGTSVKKEDGSRAFGTVLDHASPAYAAIRAGRGYSGLANLFGKRTITDYQPVRDAAGKTVGILYVGVEADANLAALKDKIRRNKIGDTGYYFILDANPGKSYGNLIVHPAKEGQNILASRDADGKEFIRAMLEQKEGTISYEWQNAEKGETRPRTKVVAFTLFKDWNWLVAGGTYEDEIVNEAARLRDRYILIGLGALAVFALLLHALIKRTVTRPLHAARDAAVRIARGDLSVHVEAAGRDEIGLLGEAMNSISSGLSSVVGQVRQGAEQIANASVEISSGNQDLCERTEQQAVSLASTANSMKDLTETVRRNAGDAREANQLAVNTSMVAQEGGRMVREVIASMDTIRQSSGKIGDIIGVIDGIAFQTNILALNAAVEAARAGEQGRGFAVVASEVRNLAQRSAAAAREIKTLIQASGAQVDTGTRLVHEAGVTMGEVLASAEQVTAIMSRISAASTDQSAGIEHVNRSIGQMDDVTQQNAALVEQASAAAQAMQEQAAQLARAVRLFKLDQVETQPAPAAARPLLSDA</sequence>
<evidence type="ECO:0000256" key="1">
    <source>
        <dbReference type="ARBA" id="ARBA00004370"/>
    </source>
</evidence>
<comment type="subcellular location">
    <subcellularLocation>
        <location evidence="1">Membrane</location>
    </subcellularLocation>
</comment>
<evidence type="ECO:0000256" key="2">
    <source>
        <dbReference type="ARBA" id="ARBA00022481"/>
    </source>
</evidence>
<accession>A0A7Z2W0D8</accession>
<dbReference type="GO" id="GO:0005886">
    <property type="term" value="C:plasma membrane"/>
    <property type="evidence" value="ECO:0007669"/>
    <property type="project" value="TreeGrafter"/>
</dbReference>
<dbReference type="EMBL" id="CP051685">
    <property type="protein sequence ID" value="QJE02554.1"/>
    <property type="molecule type" value="Genomic_DNA"/>
</dbReference>
<dbReference type="PROSITE" id="PS50111">
    <property type="entry name" value="CHEMOTAXIS_TRANSDUC_2"/>
    <property type="match status" value="1"/>
</dbReference>
<keyword evidence="5" id="KW-1133">Transmembrane helix</keyword>
<dbReference type="PANTHER" id="PTHR43531:SF14">
    <property type="entry name" value="METHYL-ACCEPTING CHEMOTAXIS PROTEIN I-RELATED"/>
    <property type="match status" value="1"/>
</dbReference>
<proteinExistence type="inferred from homology"/>
<dbReference type="Pfam" id="PF17201">
    <property type="entry name" value="Cache_3-Cache_2"/>
    <property type="match status" value="1"/>
</dbReference>
<dbReference type="InterPro" id="IPR051310">
    <property type="entry name" value="MCP_chemotaxis"/>
</dbReference>
<reference evidence="8 9" key="1">
    <citation type="submission" date="2020-04" db="EMBL/GenBank/DDBJ databases">
        <title>Genome sequencing of novel species.</title>
        <authorList>
            <person name="Heo J."/>
            <person name="Kim S.-J."/>
            <person name="Kim J.-S."/>
            <person name="Hong S.-B."/>
            <person name="Kwon S.-W."/>
        </authorList>
    </citation>
    <scope>NUCLEOTIDE SEQUENCE [LARGE SCALE GENOMIC DNA]</scope>
    <source>
        <strain evidence="8 9">GN2-R2</strain>
    </source>
</reference>
<dbReference type="InterPro" id="IPR033462">
    <property type="entry name" value="Cache_3-Cache_2"/>
</dbReference>
<dbReference type="SUPFAM" id="SSF58104">
    <property type="entry name" value="Methyl-accepting chemotaxis protein (MCP) signaling domain"/>
    <property type="match status" value="1"/>
</dbReference>
<dbReference type="Pfam" id="PF00672">
    <property type="entry name" value="HAMP"/>
    <property type="match status" value="1"/>
</dbReference>
<keyword evidence="5" id="KW-0472">Membrane</keyword>
<evidence type="ECO:0000256" key="5">
    <source>
        <dbReference type="SAM" id="Phobius"/>
    </source>
</evidence>
<gene>
    <name evidence="8" type="ORF">HH212_23130</name>
</gene>
<comment type="similarity">
    <text evidence="3">Belongs to the methyl-accepting chemotaxis (MCP) protein family.</text>
</comment>
<dbReference type="PANTHER" id="PTHR43531">
    <property type="entry name" value="PROTEIN ICFG"/>
    <property type="match status" value="1"/>
</dbReference>
<organism evidence="8 9">
    <name type="scientific">Massilia forsythiae</name>
    <dbReference type="NCBI Taxonomy" id="2728020"/>
    <lineage>
        <taxon>Bacteria</taxon>
        <taxon>Pseudomonadati</taxon>
        <taxon>Pseudomonadota</taxon>
        <taxon>Betaproteobacteria</taxon>
        <taxon>Burkholderiales</taxon>
        <taxon>Oxalobacteraceae</taxon>
        <taxon>Telluria group</taxon>
        <taxon>Massilia</taxon>
    </lineage>
</organism>
<dbReference type="InterPro" id="IPR004089">
    <property type="entry name" value="MCPsignal_dom"/>
</dbReference>
<feature type="domain" description="Methyl-accepting transducer" evidence="6">
    <location>
        <begin position="412"/>
        <end position="641"/>
    </location>
</feature>
<dbReference type="GO" id="GO:0004888">
    <property type="term" value="F:transmembrane signaling receptor activity"/>
    <property type="evidence" value="ECO:0007669"/>
    <property type="project" value="TreeGrafter"/>
</dbReference>
<dbReference type="SMART" id="SM00304">
    <property type="entry name" value="HAMP"/>
    <property type="match status" value="1"/>
</dbReference>
<dbReference type="FunFam" id="1.10.287.950:FF:000001">
    <property type="entry name" value="Methyl-accepting chemotaxis sensory transducer"/>
    <property type="match status" value="1"/>
</dbReference>
<dbReference type="InterPro" id="IPR029151">
    <property type="entry name" value="Sensor-like_sf"/>
</dbReference>
<dbReference type="SUPFAM" id="SSF103190">
    <property type="entry name" value="Sensory domain-like"/>
    <property type="match status" value="1"/>
</dbReference>
<dbReference type="Gene3D" id="1.10.287.950">
    <property type="entry name" value="Methyl-accepting chemotaxis protein"/>
    <property type="match status" value="1"/>
</dbReference>
<dbReference type="RefSeq" id="WP_170204637.1">
    <property type="nucleotide sequence ID" value="NZ_CP051685.1"/>
</dbReference>
<dbReference type="Gene3D" id="3.30.450.20">
    <property type="entry name" value="PAS domain"/>
    <property type="match status" value="1"/>
</dbReference>
<evidence type="ECO:0000256" key="4">
    <source>
        <dbReference type="PROSITE-ProRule" id="PRU00284"/>
    </source>
</evidence>
<dbReference type="CDD" id="cd12912">
    <property type="entry name" value="PDC2_MCP_like"/>
    <property type="match status" value="1"/>
</dbReference>
<feature type="transmembrane region" description="Helical" evidence="5">
    <location>
        <begin position="17"/>
        <end position="38"/>
    </location>
</feature>